<protein>
    <recommendedName>
        <fullName evidence="9">G-protein coupled receptors family 1 profile domain-containing protein</fullName>
    </recommendedName>
</protein>
<dbReference type="GO" id="GO:0005886">
    <property type="term" value="C:plasma membrane"/>
    <property type="evidence" value="ECO:0007669"/>
    <property type="project" value="TreeGrafter"/>
</dbReference>
<evidence type="ECO:0000259" key="9">
    <source>
        <dbReference type="PROSITE" id="PS50262"/>
    </source>
</evidence>
<evidence type="ECO:0000256" key="3">
    <source>
        <dbReference type="ARBA" id="ARBA00022989"/>
    </source>
</evidence>
<dbReference type="InterPro" id="IPR017452">
    <property type="entry name" value="GPCR_Rhodpsn_7TM"/>
</dbReference>
<organism evidence="10 11">
    <name type="scientific">Elysia crispata</name>
    <name type="common">lettuce slug</name>
    <dbReference type="NCBI Taxonomy" id="231223"/>
    <lineage>
        <taxon>Eukaryota</taxon>
        <taxon>Metazoa</taxon>
        <taxon>Spiralia</taxon>
        <taxon>Lophotrochozoa</taxon>
        <taxon>Mollusca</taxon>
        <taxon>Gastropoda</taxon>
        <taxon>Heterobranchia</taxon>
        <taxon>Euthyneura</taxon>
        <taxon>Panpulmonata</taxon>
        <taxon>Sacoglossa</taxon>
        <taxon>Placobranchoidea</taxon>
        <taxon>Plakobranchidae</taxon>
        <taxon>Elysia</taxon>
    </lineage>
</organism>
<sequence length="339" mass="37593">MMNDTSSNLDGPGGIIDNVTFAFFILVLQLIVSPITAVLALCAGITNTAIFARMDLNLGVNINLLILSVSDLAQAVVIVTTNVWFLMLRLDYNDLVGRVTVSQFLLMIVNYPINVSIAVTAVIAVVRSLSVVMPLTFRTAASRRRQLLAIIFCSSLGISIPLYTQISYFVLISKDINNVSQSDFMDAAQLFPALIMVFDIFRNIFFYSCFVVSTVSMIFLSIALKKSSKFQTSASAATKISQTKKSSTRDVQIVKTVILILAVHFFCNLPLMTFSILRRFFPQLTASGQYRNASDIFTFIVGISTSLNIFLNTPVYFFCNSRYRMIAFSSFVKSSIVCQ</sequence>
<evidence type="ECO:0000256" key="5">
    <source>
        <dbReference type="ARBA" id="ARBA00023136"/>
    </source>
</evidence>
<evidence type="ECO:0000256" key="8">
    <source>
        <dbReference type="SAM" id="Phobius"/>
    </source>
</evidence>
<feature type="transmembrane region" description="Helical" evidence="8">
    <location>
        <begin position="204"/>
        <end position="224"/>
    </location>
</feature>
<dbReference type="Proteomes" id="UP001283361">
    <property type="component" value="Unassembled WGS sequence"/>
</dbReference>
<keyword evidence="5 8" id="KW-0472">Membrane</keyword>
<keyword evidence="3 8" id="KW-1133">Transmembrane helix</keyword>
<feature type="domain" description="G-protein coupled receptors family 1 profile" evidence="9">
    <location>
        <begin position="36"/>
        <end position="316"/>
    </location>
</feature>
<feature type="transmembrane region" description="Helical" evidence="8">
    <location>
        <begin position="64"/>
        <end position="85"/>
    </location>
</feature>
<keyword evidence="4" id="KW-0297">G-protein coupled receptor</keyword>
<reference evidence="10" key="1">
    <citation type="journal article" date="2023" name="G3 (Bethesda)">
        <title>A reference genome for the long-term kleptoplast-retaining sea slug Elysia crispata morphotype clarki.</title>
        <authorList>
            <person name="Eastman K.E."/>
            <person name="Pendleton A.L."/>
            <person name="Shaikh M.A."/>
            <person name="Suttiyut T."/>
            <person name="Ogas R."/>
            <person name="Tomko P."/>
            <person name="Gavelis G."/>
            <person name="Widhalm J.R."/>
            <person name="Wisecaver J.H."/>
        </authorList>
    </citation>
    <scope>NUCLEOTIDE SEQUENCE</scope>
    <source>
        <strain evidence="10">ECLA1</strain>
    </source>
</reference>
<name>A0AAE1DPN3_9GAST</name>
<evidence type="ECO:0000256" key="2">
    <source>
        <dbReference type="ARBA" id="ARBA00022692"/>
    </source>
</evidence>
<keyword evidence="2 8" id="KW-0812">Transmembrane</keyword>
<feature type="transmembrane region" description="Helical" evidence="8">
    <location>
        <begin position="296"/>
        <end position="319"/>
    </location>
</feature>
<dbReference type="PROSITE" id="PS50262">
    <property type="entry name" value="G_PROTEIN_RECEP_F1_2"/>
    <property type="match status" value="1"/>
</dbReference>
<dbReference type="EMBL" id="JAWDGP010003022">
    <property type="protein sequence ID" value="KAK3778067.1"/>
    <property type="molecule type" value="Genomic_DNA"/>
</dbReference>
<dbReference type="PANTHER" id="PTHR24243">
    <property type="entry name" value="G-PROTEIN COUPLED RECEPTOR"/>
    <property type="match status" value="1"/>
</dbReference>
<gene>
    <name evidence="10" type="ORF">RRG08_044683</name>
</gene>
<dbReference type="PANTHER" id="PTHR24243:SF208">
    <property type="entry name" value="PYROKININ-1 RECEPTOR"/>
    <property type="match status" value="1"/>
</dbReference>
<evidence type="ECO:0000313" key="11">
    <source>
        <dbReference type="Proteomes" id="UP001283361"/>
    </source>
</evidence>
<feature type="transmembrane region" description="Helical" evidence="8">
    <location>
        <begin position="253"/>
        <end position="276"/>
    </location>
</feature>
<dbReference type="InterPro" id="IPR000276">
    <property type="entry name" value="GPCR_Rhodpsn"/>
</dbReference>
<dbReference type="Gene3D" id="1.20.1070.10">
    <property type="entry name" value="Rhodopsin 7-helix transmembrane proteins"/>
    <property type="match status" value="1"/>
</dbReference>
<comment type="subcellular location">
    <subcellularLocation>
        <location evidence="1">Membrane</location>
        <topology evidence="1">Multi-pass membrane protein</topology>
    </subcellularLocation>
</comment>
<dbReference type="GO" id="GO:0008188">
    <property type="term" value="F:neuropeptide receptor activity"/>
    <property type="evidence" value="ECO:0007669"/>
    <property type="project" value="TreeGrafter"/>
</dbReference>
<accession>A0AAE1DPN3</accession>
<dbReference type="PRINTS" id="PR00237">
    <property type="entry name" value="GPCRRHODOPSN"/>
</dbReference>
<keyword evidence="6" id="KW-0675">Receptor</keyword>
<evidence type="ECO:0000313" key="10">
    <source>
        <dbReference type="EMBL" id="KAK3778067.1"/>
    </source>
</evidence>
<dbReference type="SUPFAM" id="SSF81321">
    <property type="entry name" value="Family A G protein-coupled receptor-like"/>
    <property type="match status" value="1"/>
</dbReference>
<evidence type="ECO:0000256" key="6">
    <source>
        <dbReference type="ARBA" id="ARBA00023170"/>
    </source>
</evidence>
<comment type="caution">
    <text evidence="10">The sequence shown here is derived from an EMBL/GenBank/DDBJ whole genome shotgun (WGS) entry which is preliminary data.</text>
</comment>
<feature type="transmembrane region" description="Helical" evidence="8">
    <location>
        <begin position="105"/>
        <end position="126"/>
    </location>
</feature>
<evidence type="ECO:0000256" key="1">
    <source>
        <dbReference type="ARBA" id="ARBA00004141"/>
    </source>
</evidence>
<feature type="transmembrane region" description="Helical" evidence="8">
    <location>
        <begin position="147"/>
        <end position="171"/>
    </location>
</feature>
<keyword evidence="11" id="KW-1185">Reference proteome</keyword>
<dbReference type="AlphaFoldDB" id="A0AAE1DPN3"/>
<proteinExistence type="predicted"/>
<dbReference type="Pfam" id="PF00001">
    <property type="entry name" value="7tm_1"/>
    <property type="match status" value="1"/>
</dbReference>
<evidence type="ECO:0000256" key="7">
    <source>
        <dbReference type="ARBA" id="ARBA00023224"/>
    </source>
</evidence>
<keyword evidence="7" id="KW-0807">Transducer</keyword>
<feature type="transmembrane region" description="Helical" evidence="8">
    <location>
        <begin position="20"/>
        <end position="52"/>
    </location>
</feature>
<evidence type="ECO:0000256" key="4">
    <source>
        <dbReference type="ARBA" id="ARBA00023040"/>
    </source>
</evidence>